<feature type="transmembrane region" description="Helical" evidence="1">
    <location>
        <begin position="142"/>
        <end position="162"/>
    </location>
</feature>
<name>A0A2M8KCR6_9BACT</name>
<gene>
    <name evidence="2" type="ORF">COU82_00430</name>
</gene>
<dbReference type="AlphaFoldDB" id="A0A2M8KCR6"/>
<feature type="transmembrane region" description="Helical" evidence="1">
    <location>
        <begin position="6"/>
        <end position="29"/>
    </location>
</feature>
<evidence type="ECO:0000256" key="1">
    <source>
        <dbReference type="SAM" id="Phobius"/>
    </source>
</evidence>
<protein>
    <recommendedName>
        <fullName evidence="4">DUF3307 domain-containing protein</fullName>
    </recommendedName>
</protein>
<sequence>MILIPHILVGAAIGAKTHNLGLIVILGLLSHFIMDKIPHWDYINSGIKDFRKSKNFKALFRDLFKIAVDGMIGLLIVFLIIWQIHQLTDLLFIMLAIFVSVLPDILLGLVHLFAPRNFAEKYVKFHFRFLHFAKDKEKEGKITFFNISTEILVIVIAIIILFS</sequence>
<evidence type="ECO:0000313" key="2">
    <source>
        <dbReference type="EMBL" id="PJE57722.1"/>
    </source>
</evidence>
<comment type="caution">
    <text evidence="2">The sequence shown here is derived from an EMBL/GenBank/DDBJ whole genome shotgun (WGS) entry which is preliminary data.</text>
</comment>
<keyword evidence="1" id="KW-0812">Transmembrane</keyword>
<evidence type="ECO:0000313" key="3">
    <source>
        <dbReference type="Proteomes" id="UP000231648"/>
    </source>
</evidence>
<evidence type="ECO:0008006" key="4">
    <source>
        <dbReference type="Google" id="ProtNLM"/>
    </source>
</evidence>
<keyword evidence="1" id="KW-0472">Membrane</keyword>
<feature type="transmembrane region" description="Helical" evidence="1">
    <location>
        <begin position="90"/>
        <end position="114"/>
    </location>
</feature>
<proteinExistence type="predicted"/>
<dbReference type="EMBL" id="PFDX01000004">
    <property type="protein sequence ID" value="PJE57722.1"/>
    <property type="molecule type" value="Genomic_DNA"/>
</dbReference>
<accession>A0A2M8KCR6</accession>
<feature type="transmembrane region" description="Helical" evidence="1">
    <location>
        <begin position="63"/>
        <end position="84"/>
    </location>
</feature>
<organism evidence="2 3">
    <name type="scientific">Candidatus Portnoybacteria bacterium CG10_big_fil_rev_8_21_14_0_10_38_18</name>
    <dbReference type="NCBI Taxonomy" id="1974813"/>
    <lineage>
        <taxon>Bacteria</taxon>
        <taxon>Candidatus Portnoyibacteriota</taxon>
    </lineage>
</organism>
<keyword evidence="1" id="KW-1133">Transmembrane helix</keyword>
<reference evidence="3" key="1">
    <citation type="submission" date="2017-09" db="EMBL/GenBank/DDBJ databases">
        <title>Depth-based differentiation of microbial function through sediment-hosted aquifers and enrichment of novel symbionts in the deep terrestrial subsurface.</title>
        <authorList>
            <person name="Probst A.J."/>
            <person name="Ladd B."/>
            <person name="Jarett J.K."/>
            <person name="Geller-Mcgrath D.E."/>
            <person name="Sieber C.M.K."/>
            <person name="Emerson J.B."/>
            <person name="Anantharaman K."/>
            <person name="Thomas B.C."/>
            <person name="Malmstrom R."/>
            <person name="Stieglmeier M."/>
            <person name="Klingl A."/>
            <person name="Woyke T."/>
            <person name="Ryan C.M."/>
            <person name="Banfield J.F."/>
        </authorList>
    </citation>
    <scope>NUCLEOTIDE SEQUENCE [LARGE SCALE GENOMIC DNA]</scope>
</reference>
<dbReference type="Proteomes" id="UP000231648">
    <property type="component" value="Unassembled WGS sequence"/>
</dbReference>